<accession>A0A8H7GN54</accession>
<dbReference type="AlphaFoldDB" id="A0A8H7GN54"/>
<organism evidence="1 2">
    <name type="scientific">Metschnikowia pulcherrima</name>
    <dbReference type="NCBI Taxonomy" id="27326"/>
    <lineage>
        <taxon>Eukaryota</taxon>
        <taxon>Fungi</taxon>
        <taxon>Dikarya</taxon>
        <taxon>Ascomycota</taxon>
        <taxon>Saccharomycotina</taxon>
        <taxon>Pichiomycetes</taxon>
        <taxon>Metschnikowiaceae</taxon>
        <taxon>Metschnikowia</taxon>
    </lineage>
</organism>
<evidence type="ECO:0000313" key="2">
    <source>
        <dbReference type="Proteomes" id="UP000649328"/>
    </source>
</evidence>
<dbReference type="OrthoDB" id="10266696at2759"/>
<gene>
    <name evidence="1" type="ORF">HF325_005157</name>
</gene>
<proteinExistence type="predicted"/>
<keyword evidence="2" id="KW-1185">Reference proteome</keyword>
<dbReference type="InterPro" id="IPR027267">
    <property type="entry name" value="AH/BAR_dom_sf"/>
</dbReference>
<sequence>MLNFQDEVRGLESLLKRLLVTRNRILETIELVIKYLFSPLLQKLEIHRSFSIAFKRVFEPFERNLNFVIKEVFAMQSIPKMISSCISSTNADGSYEPASSRKSFEKQSKEFYDWLHKYLSNEKDRPELKLLAKRKGFELSKFDYLNALNTSSNNQYFNQLLENFFKFSNLPQDRGILDYATIQGQQEKPGPSIWKCESILEWAFTLQ</sequence>
<protein>
    <submittedName>
        <fullName evidence="1">Uncharacterized protein</fullName>
    </submittedName>
</protein>
<dbReference type="SUPFAM" id="SSF103657">
    <property type="entry name" value="BAR/IMD domain-like"/>
    <property type="match status" value="1"/>
</dbReference>
<dbReference type="Proteomes" id="UP000649328">
    <property type="component" value="Unassembled WGS sequence"/>
</dbReference>
<reference evidence="1" key="1">
    <citation type="submission" date="2020-10" db="EMBL/GenBank/DDBJ databases">
        <title>The Whole-Genome Sequence of Metschnikowia persimmonesis, a Novel Endophytic Yeast Species Isolated from Medicinal Plant Diospyros kaki Thumb.</title>
        <authorList>
            <person name="Rahmat E."/>
            <person name="Kang Y."/>
        </authorList>
    </citation>
    <scope>NUCLEOTIDE SEQUENCE</scope>
    <source>
        <strain evidence="1">KIOM G15050</strain>
    </source>
</reference>
<dbReference type="Gene3D" id="1.20.1270.60">
    <property type="entry name" value="Arfaptin homology (AH) domain/BAR domain"/>
    <property type="match status" value="1"/>
</dbReference>
<name>A0A8H7GN54_9ASCO</name>
<evidence type="ECO:0000313" key="1">
    <source>
        <dbReference type="EMBL" id="KAF8000228.1"/>
    </source>
</evidence>
<dbReference type="EMBL" id="JACBPP010000007">
    <property type="protein sequence ID" value="KAF8000228.1"/>
    <property type="molecule type" value="Genomic_DNA"/>
</dbReference>
<comment type="caution">
    <text evidence="1">The sequence shown here is derived from an EMBL/GenBank/DDBJ whole genome shotgun (WGS) entry which is preliminary data.</text>
</comment>